<feature type="chain" id="PRO_5002301148" evidence="1">
    <location>
        <begin position="22"/>
        <end position="41"/>
    </location>
</feature>
<feature type="signal peptide" evidence="1">
    <location>
        <begin position="1"/>
        <end position="21"/>
    </location>
</feature>
<dbReference type="RefSeq" id="WP_256714519.1">
    <property type="nucleotide sequence ID" value="NZ_CP015421.1"/>
</dbReference>
<dbReference type="GeneID" id="93541724"/>
<proteinExistence type="predicted"/>
<gene>
    <name evidence="2" type="ORF">NHU_01844</name>
</gene>
<dbReference type="KEGG" id="rsu:NHU_01844"/>
<evidence type="ECO:0000256" key="1">
    <source>
        <dbReference type="SAM" id="SignalP"/>
    </source>
</evidence>
<dbReference type="PATRIC" id="fig|35806.4.peg.1901"/>
<name>A0A0D6B2T0_RHOSU</name>
<accession>A0A0D6B2T0</accession>
<sequence length="41" mass="4579">MSKSVKTLFALSLVAFVAACAQKEEVVYVEPVQPEPTYNKY</sequence>
<organism evidence="2 3">
    <name type="scientific">Rhodovulum sulfidophilum</name>
    <name type="common">Rhodobacter sulfidophilus</name>
    <dbReference type="NCBI Taxonomy" id="35806"/>
    <lineage>
        <taxon>Bacteria</taxon>
        <taxon>Pseudomonadati</taxon>
        <taxon>Pseudomonadota</taxon>
        <taxon>Alphaproteobacteria</taxon>
        <taxon>Rhodobacterales</taxon>
        <taxon>Paracoccaceae</taxon>
        <taxon>Rhodovulum</taxon>
    </lineage>
</organism>
<reference evidence="2 3" key="1">
    <citation type="submission" date="2015-02" db="EMBL/GenBank/DDBJ databases">
        <title>Genome sequene of Rhodovulum sulfidophilum DSM 2351.</title>
        <authorList>
            <person name="Nagao N."/>
        </authorList>
    </citation>
    <scope>NUCLEOTIDE SEQUENCE [LARGE SCALE GENOMIC DNA]</scope>
    <source>
        <strain evidence="2 3">DSM 2351</strain>
    </source>
</reference>
<dbReference type="Proteomes" id="UP000064912">
    <property type="component" value="Chromosome"/>
</dbReference>
<dbReference type="EMBL" id="AP014800">
    <property type="protein sequence ID" value="BAQ68999.1"/>
    <property type="molecule type" value="Genomic_DNA"/>
</dbReference>
<keyword evidence="1" id="KW-0732">Signal</keyword>
<dbReference type="AlphaFoldDB" id="A0A0D6B2T0"/>
<evidence type="ECO:0000313" key="3">
    <source>
        <dbReference type="Proteomes" id="UP000064912"/>
    </source>
</evidence>
<protein>
    <submittedName>
        <fullName evidence="2">Lipoprotein</fullName>
    </submittedName>
</protein>
<evidence type="ECO:0000313" key="2">
    <source>
        <dbReference type="EMBL" id="BAQ68999.1"/>
    </source>
</evidence>
<keyword evidence="2" id="KW-0449">Lipoprotein</keyword>
<dbReference type="PROSITE" id="PS51257">
    <property type="entry name" value="PROKAR_LIPOPROTEIN"/>
    <property type="match status" value="1"/>
</dbReference>